<reference evidence="3" key="1">
    <citation type="journal article" date="2019" name="Int. J. Syst. Evol. Microbiol.">
        <title>The Global Catalogue of Microorganisms (GCM) 10K type strain sequencing project: providing services to taxonomists for standard genome sequencing and annotation.</title>
        <authorList>
            <consortium name="The Broad Institute Genomics Platform"/>
            <consortium name="The Broad Institute Genome Sequencing Center for Infectious Disease"/>
            <person name="Wu L."/>
            <person name="Ma J."/>
        </authorList>
    </citation>
    <scope>NUCLEOTIDE SEQUENCE [LARGE SCALE GENOMIC DNA]</scope>
    <source>
        <strain evidence="3">JCM 16083</strain>
    </source>
</reference>
<dbReference type="EMBL" id="BAAAFH010000011">
    <property type="protein sequence ID" value="GAA0875974.1"/>
    <property type="molecule type" value="Genomic_DNA"/>
</dbReference>
<comment type="caution">
    <text evidence="2">The sequence shown here is derived from an EMBL/GenBank/DDBJ whole genome shotgun (WGS) entry which is preliminary data.</text>
</comment>
<keyword evidence="1" id="KW-0472">Membrane</keyword>
<feature type="transmembrane region" description="Helical" evidence="1">
    <location>
        <begin position="6"/>
        <end position="25"/>
    </location>
</feature>
<keyword evidence="1" id="KW-1133">Transmembrane helix</keyword>
<protein>
    <submittedName>
        <fullName evidence="2">Uncharacterized protein</fullName>
    </submittedName>
</protein>
<feature type="transmembrane region" description="Helical" evidence="1">
    <location>
        <begin position="37"/>
        <end position="60"/>
    </location>
</feature>
<evidence type="ECO:0000256" key="1">
    <source>
        <dbReference type="SAM" id="Phobius"/>
    </source>
</evidence>
<keyword evidence="1" id="KW-0812">Transmembrane</keyword>
<evidence type="ECO:0000313" key="2">
    <source>
        <dbReference type="EMBL" id="GAA0875974.1"/>
    </source>
</evidence>
<dbReference type="Proteomes" id="UP001501126">
    <property type="component" value="Unassembled WGS sequence"/>
</dbReference>
<accession>A0ABP3Y331</accession>
<keyword evidence="3" id="KW-1185">Reference proteome</keyword>
<organism evidence="2 3">
    <name type="scientific">Wandonia haliotis</name>
    <dbReference type="NCBI Taxonomy" id="574963"/>
    <lineage>
        <taxon>Bacteria</taxon>
        <taxon>Pseudomonadati</taxon>
        <taxon>Bacteroidota</taxon>
        <taxon>Flavobacteriia</taxon>
        <taxon>Flavobacteriales</taxon>
        <taxon>Crocinitomicaceae</taxon>
        <taxon>Wandonia</taxon>
    </lineage>
</organism>
<proteinExistence type="predicted"/>
<gene>
    <name evidence="2" type="ORF">GCM10009118_23830</name>
</gene>
<evidence type="ECO:0000313" key="3">
    <source>
        <dbReference type="Proteomes" id="UP001501126"/>
    </source>
</evidence>
<name>A0ABP3Y331_9FLAO</name>
<sequence length="62" mass="7041">MLSSILLIIAFIFYLVNIILAFISAQKREDGKGKKIFFKRTLFGLFIFVVFGILLAILGATW</sequence>